<evidence type="ECO:0000256" key="1">
    <source>
        <dbReference type="SAM" id="MobiDB-lite"/>
    </source>
</evidence>
<dbReference type="Pfam" id="PF13202">
    <property type="entry name" value="EF-hand_5"/>
    <property type="match status" value="1"/>
</dbReference>
<dbReference type="PROSITE" id="PS50222">
    <property type="entry name" value="EF_HAND_2"/>
    <property type="match status" value="1"/>
</dbReference>
<name>A0A812VSB8_SYMPI</name>
<feature type="transmembrane region" description="Helical" evidence="2">
    <location>
        <begin position="350"/>
        <end position="368"/>
    </location>
</feature>
<dbReference type="Proteomes" id="UP000649617">
    <property type="component" value="Unassembled WGS sequence"/>
</dbReference>
<dbReference type="Gene3D" id="1.10.287.70">
    <property type="match status" value="1"/>
</dbReference>
<reference evidence="4" key="1">
    <citation type="submission" date="2021-02" db="EMBL/GenBank/DDBJ databases">
        <authorList>
            <person name="Dougan E. K."/>
            <person name="Rhodes N."/>
            <person name="Thang M."/>
            <person name="Chan C."/>
        </authorList>
    </citation>
    <scope>NUCLEOTIDE SEQUENCE</scope>
</reference>
<feature type="compositionally biased region" description="Low complexity" evidence="1">
    <location>
        <begin position="20"/>
        <end position="38"/>
    </location>
</feature>
<keyword evidence="2" id="KW-0472">Membrane</keyword>
<feature type="transmembrane region" description="Helical" evidence="2">
    <location>
        <begin position="288"/>
        <end position="309"/>
    </location>
</feature>
<evidence type="ECO:0000313" key="5">
    <source>
        <dbReference type="Proteomes" id="UP000649617"/>
    </source>
</evidence>
<evidence type="ECO:0000259" key="3">
    <source>
        <dbReference type="PROSITE" id="PS50222"/>
    </source>
</evidence>
<dbReference type="InterPro" id="IPR002048">
    <property type="entry name" value="EF_hand_dom"/>
</dbReference>
<dbReference type="OrthoDB" id="437450at2759"/>
<sequence>MALVAPALQAIHGQTPTRIRSSLTWSPSRSSSSPPWSSPSLLLGAAAVPAAAEVLRRRKAKIGCVWHSRCKRLSQPQHPRRSVRAFCASSPLDTFDELDTNGDGFLSREEYLAGQRNQQKNRQAMRSSAVTSVGLVLEQKLEAFKGYLIFSEETGPLPYRVTESFFVALGTLCFVTRVVSPGIAGDFFLQEVEDFVNVSFFVKFLLLFWINEFKISWLFTGKGALDMASSLPVLCIPARLIGGPALERTTDLLQIGRFLRLLRVALPSDRDAGPGGLVIRTVPVSQQIIAVLLSLLGTVVVSATVLYAFENPDTNMEAAERTFEDALIYMVNIFAGRDPPWYPLNPQAKIASVVATTSGIIFIPFLVARSVELFMKSDTDANASTMNSVLAARGSDVSSWAEVLENLDAVEQEGYLEKEEMRQLRRLCLERDDRLGILHTCYAKRPAKDKRNLKLYASRLQELLELA</sequence>
<dbReference type="InterPro" id="IPR018247">
    <property type="entry name" value="EF_Hand_1_Ca_BS"/>
</dbReference>
<dbReference type="PROSITE" id="PS00018">
    <property type="entry name" value="EF_HAND_1"/>
    <property type="match status" value="1"/>
</dbReference>
<dbReference type="Gene3D" id="1.10.238.10">
    <property type="entry name" value="EF-hand"/>
    <property type="match status" value="1"/>
</dbReference>
<feature type="region of interest" description="Disordered" evidence="1">
    <location>
        <begin position="19"/>
        <end position="38"/>
    </location>
</feature>
<comment type="caution">
    <text evidence="4">The sequence shown here is derived from an EMBL/GenBank/DDBJ whole genome shotgun (WGS) entry which is preliminary data.</text>
</comment>
<keyword evidence="5" id="KW-1185">Reference proteome</keyword>
<gene>
    <name evidence="4" type="primary">ARF1</name>
    <name evidence="4" type="ORF">SPIL2461_LOCUS16934</name>
</gene>
<evidence type="ECO:0000313" key="4">
    <source>
        <dbReference type="EMBL" id="CAE7640053.1"/>
    </source>
</evidence>
<organism evidence="4 5">
    <name type="scientific">Symbiodinium pilosum</name>
    <name type="common">Dinoflagellate</name>
    <dbReference type="NCBI Taxonomy" id="2952"/>
    <lineage>
        <taxon>Eukaryota</taxon>
        <taxon>Sar</taxon>
        <taxon>Alveolata</taxon>
        <taxon>Dinophyceae</taxon>
        <taxon>Suessiales</taxon>
        <taxon>Symbiodiniaceae</taxon>
        <taxon>Symbiodinium</taxon>
    </lineage>
</organism>
<evidence type="ECO:0000256" key="2">
    <source>
        <dbReference type="SAM" id="Phobius"/>
    </source>
</evidence>
<dbReference type="EMBL" id="CAJNIZ010042840">
    <property type="protein sequence ID" value="CAE7640053.1"/>
    <property type="molecule type" value="Genomic_DNA"/>
</dbReference>
<dbReference type="AlphaFoldDB" id="A0A812VSB8"/>
<keyword evidence="2" id="KW-1133">Transmembrane helix</keyword>
<feature type="domain" description="EF-hand" evidence="3">
    <location>
        <begin position="93"/>
        <end position="121"/>
    </location>
</feature>
<keyword evidence="2" id="KW-0812">Transmembrane</keyword>
<dbReference type="GO" id="GO:0005509">
    <property type="term" value="F:calcium ion binding"/>
    <property type="evidence" value="ECO:0007669"/>
    <property type="project" value="InterPro"/>
</dbReference>
<proteinExistence type="predicted"/>
<dbReference type="SUPFAM" id="SSF81324">
    <property type="entry name" value="Voltage-gated potassium channels"/>
    <property type="match status" value="1"/>
</dbReference>
<accession>A0A812VSB8</accession>
<protein>
    <submittedName>
        <fullName evidence="4">ARF1 protein</fullName>
    </submittedName>
</protein>